<evidence type="ECO:0000256" key="7">
    <source>
        <dbReference type="RuleBase" id="RU003909"/>
    </source>
</evidence>
<dbReference type="PANTHER" id="PTHR11604:SF0">
    <property type="entry name" value="PROFILIN"/>
    <property type="match status" value="1"/>
</dbReference>
<keyword evidence="5 6" id="KW-0206">Cytoskeleton</keyword>
<dbReference type="GO" id="GO:0005938">
    <property type="term" value="C:cell cortex"/>
    <property type="evidence" value="ECO:0007669"/>
    <property type="project" value="TreeGrafter"/>
</dbReference>
<dbReference type="AlphaFoldDB" id="A0A6A5WD88"/>
<dbReference type="GO" id="GO:0005856">
    <property type="term" value="C:cytoskeleton"/>
    <property type="evidence" value="ECO:0007669"/>
    <property type="project" value="UniProtKB-SubCell"/>
</dbReference>
<evidence type="ECO:0000256" key="1">
    <source>
        <dbReference type="ARBA" id="ARBA00004245"/>
    </source>
</evidence>
<dbReference type="EMBL" id="ML977594">
    <property type="protein sequence ID" value="KAF1999632.1"/>
    <property type="molecule type" value="Genomic_DNA"/>
</dbReference>
<dbReference type="Pfam" id="PF00235">
    <property type="entry name" value="Profilin"/>
    <property type="match status" value="1"/>
</dbReference>
<organism evidence="8 9">
    <name type="scientific">Amniculicola lignicola CBS 123094</name>
    <dbReference type="NCBI Taxonomy" id="1392246"/>
    <lineage>
        <taxon>Eukaryota</taxon>
        <taxon>Fungi</taxon>
        <taxon>Dikarya</taxon>
        <taxon>Ascomycota</taxon>
        <taxon>Pezizomycotina</taxon>
        <taxon>Dothideomycetes</taxon>
        <taxon>Pleosporomycetidae</taxon>
        <taxon>Pleosporales</taxon>
        <taxon>Amniculicolaceae</taxon>
        <taxon>Amniculicola</taxon>
    </lineage>
</organism>
<dbReference type="OrthoDB" id="421374at2759"/>
<dbReference type="SUPFAM" id="SSF55770">
    <property type="entry name" value="Profilin (actin-binding protein)"/>
    <property type="match status" value="1"/>
</dbReference>
<evidence type="ECO:0000313" key="9">
    <source>
        <dbReference type="Proteomes" id="UP000799779"/>
    </source>
</evidence>
<dbReference type="InterPro" id="IPR036140">
    <property type="entry name" value="PFN_sf"/>
</dbReference>
<evidence type="ECO:0000256" key="2">
    <source>
        <dbReference type="ARBA" id="ARBA00010058"/>
    </source>
</evidence>
<comment type="similarity">
    <text evidence="2 7">Belongs to the profilin family.</text>
</comment>
<dbReference type="PANTHER" id="PTHR11604">
    <property type="entry name" value="PROFILIN"/>
    <property type="match status" value="1"/>
</dbReference>
<accession>A0A6A5WD88</accession>
<dbReference type="PRINTS" id="PR01640">
    <property type="entry name" value="PROFILINPLNT"/>
</dbReference>
<evidence type="ECO:0000256" key="5">
    <source>
        <dbReference type="ARBA" id="ARBA00023212"/>
    </source>
</evidence>
<dbReference type="GO" id="GO:0003785">
    <property type="term" value="F:actin monomer binding"/>
    <property type="evidence" value="ECO:0007669"/>
    <property type="project" value="TreeGrafter"/>
</dbReference>
<dbReference type="PRINTS" id="PR00392">
    <property type="entry name" value="PROFILIN"/>
</dbReference>
<dbReference type="Gene3D" id="3.30.450.30">
    <property type="entry name" value="Dynein light chain 2a, cytoplasmic"/>
    <property type="match status" value="1"/>
</dbReference>
<comment type="function">
    <text evidence="6">Binds to actin and affects the structure of the cytoskeleton. At high concentrations, profilin prevents the polymerization of actin, whereas it enhances it at low concentrations.</text>
</comment>
<dbReference type="InterPro" id="IPR005455">
    <property type="entry name" value="PFN_euk"/>
</dbReference>
<dbReference type="PROSITE" id="PS00414">
    <property type="entry name" value="PROFILIN"/>
    <property type="match status" value="1"/>
</dbReference>
<name>A0A6A5WD88_9PLEO</name>
<reference evidence="8" key="1">
    <citation type="journal article" date="2020" name="Stud. Mycol.">
        <title>101 Dothideomycetes genomes: a test case for predicting lifestyles and emergence of pathogens.</title>
        <authorList>
            <person name="Haridas S."/>
            <person name="Albert R."/>
            <person name="Binder M."/>
            <person name="Bloem J."/>
            <person name="Labutti K."/>
            <person name="Salamov A."/>
            <person name="Andreopoulos B."/>
            <person name="Baker S."/>
            <person name="Barry K."/>
            <person name="Bills G."/>
            <person name="Bluhm B."/>
            <person name="Cannon C."/>
            <person name="Castanera R."/>
            <person name="Culley D."/>
            <person name="Daum C."/>
            <person name="Ezra D."/>
            <person name="Gonzalez J."/>
            <person name="Henrissat B."/>
            <person name="Kuo A."/>
            <person name="Liang C."/>
            <person name="Lipzen A."/>
            <person name="Lutzoni F."/>
            <person name="Magnuson J."/>
            <person name="Mondo S."/>
            <person name="Nolan M."/>
            <person name="Ohm R."/>
            <person name="Pangilinan J."/>
            <person name="Park H.-J."/>
            <person name="Ramirez L."/>
            <person name="Alfaro M."/>
            <person name="Sun H."/>
            <person name="Tritt A."/>
            <person name="Yoshinaga Y."/>
            <person name="Zwiers L.-H."/>
            <person name="Turgeon B."/>
            <person name="Goodwin S."/>
            <person name="Spatafora J."/>
            <person name="Crous P."/>
            <person name="Grigoriev I."/>
        </authorList>
    </citation>
    <scope>NUCLEOTIDE SEQUENCE</scope>
    <source>
        <strain evidence="8">CBS 123094</strain>
    </source>
</reference>
<evidence type="ECO:0000256" key="6">
    <source>
        <dbReference type="RuleBase" id="RU003908"/>
    </source>
</evidence>
<keyword evidence="9" id="KW-1185">Reference proteome</keyword>
<proteinExistence type="inferred from homology"/>
<keyword evidence="4 7" id="KW-0009">Actin-binding</keyword>
<comment type="subunit">
    <text evidence="6">Occurs in many kinds of cells as a complex with monomeric actin in a 1:1 ratio.</text>
</comment>
<dbReference type="InterPro" id="IPR048278">
    <property type="entry name" value="PFN"/>
</dbReference>
<evidence type="ECO:0000313" key="8">
    <source>
        <dbReference type="EMBL" id="KAF1999632.1"/>
    </source>
</evidence>
<evidence type="ECO:0000256" key="3">
    <source>
        <dbReference type="ARBA" id="ARBA00022490"/>
    </source>
</evidence>
<comment type="subcellular location">
    <subcellularLocation>
        <location evidence="1">Cytoplasm</location>
        <location evidence="1">Cytoskeleton</location>
    </subcellularLocation>
</comment>
<sequence>MSWQAYVDTSLVGAGTLDKAIICDAAGSTVWASSAGFTIPVAELKAIAATFADKSEPKQVFSTGITINGEKYMTIGSDDTSLKLKKGKEGIIATKTTQALLIGHHDEDTQTVNANTTMESLAAYLREVGY</sequence>
<evidence type="ECO:0000256" key="4">
    <source>
        <dbReference type="ARBA" id="ARBA00023203"/>
    </source>
</evidence>
<dbReference type="CDD" id="cd00148">
    <property type="entry name" value="PROF"/>
    <property type="match status" value="1"/>
</dbReference>
<dbReference type="InterPro" id="IPR027310">
    <property type="entry name" value="Profilin_CS"/>
</dbReference>
<gene>
    <name evidence="8" type="ORF">P154DRAFT_523188</name>
</gene>
<protein>
    <recommendedName>
        <fullName evidence="7">Profilin</fullName>
    </recommendedName>
</protein>
<dbReference type="Proteomes" id="UP000799779">
    <property type="component" value="Unassembled WGS sequence"/>
</dbReference>
<dbReference type="SMART" id="SM00392">
    <property type="entry name" value="PROF"/>
    <property type="match status" value="1"/>
</dbReference>
<keyword evidence="3" id="KW-0963">Cytoplasm</keyword>